<dbReference type="GO" id="GO:0004527">
    <property type="term" value="F:exonuclease activity"/>
    <property type="evidence" value="ECO:0007669"/>
    <property type="project" value="UniProtKB-KW"/>
</dbReference>
<keyword evidence="5 9" id="KW-0408">Iron</keyword>
<comment type="similarity">
    <text evidence="9">Belongs to the CRISPR-associated exonuclease Cas4 family.</text>
</comment>
<evidence type="ECO:0000256" key="1">
    <source>
        <dbReference type="ARBA" id="ARBA00022722"/>
    </source>
</evidence>
<proteinExistence type="inferred from homology"/>
<comment type="function">
    <text evidence="9">CRISPR (clustered regularly interspaced short palindromic repeat) is an adaptive immune system that provides protection against mobile genetic elements (viruses, transposable elements and conjugative plasmids). CRISPR clusters contain sequences complementary to antecedent mobile elements and target invading nucleic acids. CRISPR clusters are transcribed and processed into CRISPR RNA (crRNA).</text>
</comment>
<dbReference type="PANTHER" id="PTHR37168">
    <property type="entry name" value="CRISPR-ASSOCIATED EXONUCLEASE CAS4"/>
    <property type="match status" value="1"/>
</dbReference>
<evidence type="ECO:0000259" key="10">
    <source>
        <dbReference type="Pfam" id="PF01930"/>
    </source>
</evidence>
<dbReference type="InterPro" id="IPR011604">
    <property type="entry name" value="PDDEXK-like_dom_sf"/>
</dbReference>
<feature type="domain" description="DUF83" evidence="10">
    <location>
        <begin position="8"/>
        <end position="167"/>
    </location>
</feature>
<dbReference type="AlphaFoldDB" id="A0A7W8JCW3"/>
<comment type="caution">
    <text evidence="11">The sequence shown here is derived from an EMBL/GenBank/DDBJ whole genome shotgun (WGS) entry which is preliminary data.</text>
</comment>
<dbReference type="GO" id="GO:0051607">
    <property type="term" value="P:defense response to virus"/>
    <property type="evidence" value="ECO:0007669"/>
    <property type="project" value="UniProtKB-KW"/>
</dbReference>
<comment type="cofactor">
    <cofactor evidence="9">
        <name>iron-sulfur cluster</name>
        <dbReference type="ChEBI" id="CHEBI:30408"/>
    </cofactor>
</comment>
<organism evidence="11 12">
    <name type="scientific">Anoxybacillus mongoliensis</name>
    <dbReference type="NCBI Taxonomy" id="452565"/>
    <lineage>
        <taxon>Bacteria</taxon>
        <taxon>Bacillati</taxon>
        <taxon>Bacillota</taxon>
        <taxon>Bacilli</taxon>
        <taxon>Bacillales</taxon>
        <taxon>Anoxybacillaceae</taxon>
        <taxon>Anoxybacillus</taxon>
    </lineage>
</organism>
<dbReference type="GO" id="GO:0046872">
    <property type="term" value="F:metal ion binding"/>
    <property type="evidence" value="ECO:0007669"/>
    <property type="project" value="UniProtKB-KW"/>
</dbReference>
<comment type="cofactor">
    <cofactor evidence="9">
        <name>Mg(2+)</name>
        <dbReference type="ChEBI" id="CHEBI:18420"/>
    </cofactor>
    <cofactor evidence="9">
        <name>Mn(2+)</name>
        <dbReference type="ChEBI" id="CHEBI:29035"/>
    </cofactor>
    <text evidence="9">Mg(2+) or Mn(2+) required for ssDNA cleavage activity.</text>
</comment>
<sequence>MDYVMDVNGTHIWYYFICKREVWLIVHQIAADQEDDNLEIGRFISETSYQRQKKEIIIGNIKVDRVRREGDTLVVGEVKKSSTYEKSAYYQLLYYLDTLRKMGITAQGELLFPKEKKVIKVEWTEKGKQVLEEAIADIRSIARSPVPPEPKKIGFCRSCAYREYCWAEE</sequence>
<gene>
    <name evidence="11" type="ORF">HNR43_000563</name>
</gene>
<evidence type="ECO:0000256" key="8">
    <source>
        <dbReference type="ARBA" id="ARBA00023211"/>
    </source>
</evidence>
<dbReference type="NCBIfam" id="TIGR00372">
    <property type="entry name" value="cas4"/>
    <property type="match status" value="1"/>
</dbReference>
<keyword evidence="8 9" id="KW-0464">Manganese</keyword>
<evidence type="ECO:0000256" key="9">
    <source>
        <dbReference type="RuleBase" id="RU365022"/>
    </source>
</evidence>
<name>A0A7W8JCW3_9BACL</name>
<dbReference type="GO" id="GO:0051536">
    <property type="term" value="F:iron-sulfur cluster binding"/>
    <property type="evidence" value="ECO:0007669"/>
    <property type="project" value="UniProtKB-KW"/>
</dbReference>
<keyword evidence="7 9" id="KW-0051">Antiviral defense</keyword>
<evidence type="ECO:0000313" key="11">
    <source>
        <dbReference type="EMBL" id="MBB5354607.1"/>
    </source>
</evidence>
<dbReference type="Pfam" id="PF01930">
    <property type="entry name" value="Cas_Cas4"/>
    <property type="match status" value="1"/>
</dbReference>
<evidence type="ECO:0000313" key="12">
    <source>
        <dbReference type="Proteomes" id="UP000583699"/>
    </source>
</evidence>
<evidence type="ECO:0000256" key="4">
    <source>
        <dbReference type="ARBA" id="ARBA00022839"/>
    </source>
</evidence>
<dbReference type="RefSeq" id="WP_183241066.1">
    <property type="nucleotide sequence ID" value="NZ_JACHEQ010000002.1"/>
</dbReference>
<dbReference type="EMBL" id="JACHEQ010000002">
    <property type="protein sequence ID" value="MBB5354607.1"/>
    <property type="molecule type" value="Genomic_DNA"/>
</dbReference>
<evidence type="ECO:0000256" key="6">
    <source>
        <dbReference type="ARBA" id="ARBA00023014"/>
    </source>
</evidence>
<keyword evidence="3 9" id="KW-0378">Hydrolase</keyword>
<accession>A0A7W8JCW3</accession>
<evidence type="ECO:0000256" key="5">
    <source>
        <dbReference type="ARBA" id="ARBA00023004"/>
    </source>
</evidence>
<keyword evidence="2 9" id="KW-0479">Metal-binding</keyword>
<keyword evidence="6 9" id="KW-0411">Iron-sulfur</keyword>
<dbReference type="PANTHER" id="PTHR37168:SF2">
    <property type="entry name" value="CRISPR-ASSOCIATED EXONUCLEASE CAS4"/>
    <property type="match status" value="1"/>
</dbReference>
<keyword evidence="1 9" id="KW-0540">Nuclease</keyword>
<evidence type="ECO:0000256" key="3">
    <source>
        <dbReference type="ARBA" id="ARBA00022801"/>
    </source>
</evidence>
<dbReference type="Proteomes" id="UP000583699">
    <property type="component" value="Unassembled WGS sequence"/>
</dbReference>
<evidence type="ECO:0000256" key="2">
    <source>
        <dbReference type="ARBA" id="ARBA00022723"/>
    </source>
</evidence>
<protein>
    <recommendedName>
        <fullName evidence="9">CRISPR-associated exonuclease Cas4</fullName>
        <ecNumber evidence="9">3.1.12.1</ecNumber>
    </recommendedName>
</protein>
<dbReference type="Gene3D" id="3.90.320.10">
    <property type="match status" value="1"/>
</dbReference>
<keyword evidence="12" id="KW-1185">Reference proteome</keyword>
<dbReference type="InterPro" id="IPR013343">
    <property type="entry name" value="CRISPR-assoc_prot_Cas4"/>
</dbReference>
<keyword evidence="4 9" id="KW-0269">Exonuclease</keyword>
<reference evidence="11 12" key="1">
    <citation type="submission" date="2020-08" db="EMBL/GenBank/DDBJ databases">
        <title>Genomic Encyclopedia of Type Strains, Phase IV (KMG-IV): sequencing the most valuable type-strain genomes for metagenomic binning, comparative biology and taxonomic classification.</title>
        <authorList>
            <person name="Goeker M."/>
        </authorList>
    </citation>
    <scope>NUCLEOTIDE SEQUENCE [LARGE SCALE GENOMIC DNA]</scope>
    <source>
        <strain evidence="11 12">DSM 19169</strain>
    </source>
</reference>
<dbReference type="EC" id="3.1.12.1" evidence="9"/>
<evidence type="ECO:0000256" key="7">
    <source>
        <dbReference type="ARBA" id="ARBA00023118"/>
    </source>
</evidence>
<dbReference type="InterPro" id="IPR022765">
    <property type="entry name" value="Dna2/Cas4_DUF83"/>
</dbReference>